<feature type="binding site" evidence="10">
    <location>
        <begin position="144"/>
        <end position="147"/>
    </location>
    <ligand>
        <name>GTP</name>
        <dbReference type="ChEBI" id="CHEBI:37565"/>
    </ligand>
</feature>
<dbReference type="GO" id="GO:0042274">
    <property type="term" value="P:ribosomal small subunit biogenesis"/>
    <property type="evidence" value="ECO:0007669"/>
    <property type="project" value="UniProtKB-UniRule"/>
</dbReference>
<evidence type="ECO:0000256" key="3">
    <source>
        <dbReference type="ARBA" id="ARBA00022723"/>
    </source>
</evidence>
<comment type="caution">
    <text evidence="13">The sequence shown here is derived from an EMBL/GenBank/DDBJ whole genome shotgun (WGS) entry which is preliminary data.</text>
</comment>
<dbReference type="Gene3D" id="3.40.50.300">
    <property type="entry name" value="P-loop containing nucleotide triphosphate hydrolases"/>
    <property type="match status" value="1"/>
</dbReference>
<dbReference type="GO" id="GO:0003924">
    <property type="term" value="F:GTPase activity"/>
    <property type="evidence" value="ECO:0007669"/>
    <property type="project" value="UniProtKB-UniRule"/>
</dbReference>
<comment type="function">
    <text evidence="10">One of several proteins that assist in the late maturation steps of the functional core of the 30S ribosomal subunit. Helps release RbfA from mature subunits. May play a role in the assembly of ribosomal proteins into the subunit. Circularly permuted GTPase that catalyzes slow GTP hydrolysis, GTPase activity is stimulated by the 30S ribosomal subunit.</text>
</comment>
<dbReference type="OrthoDB" id="9809485at2"/>
<evidence type="ECO:0000259" key="11">
    <source>
        <dbReference type="PROSITE" id="PS50936"/>
    </source>
</evidence>
<evidence type="ECO:0000256" key="1">
    <source>
        <dbReference type="ARBA" id="ARBA00022490"/>
    </source>
</evidence>
<feature type="binding site" evidence="10">
    <location>
        <position position="276"/>
    </location>
    <ligand>
        <name>Zn(2+)</name>
        <dbReference type="ChEBI" id="CHEBI:29105"/>
    </ligand>
</feature>
<proteinExistence type="inferred from homology"/>
<dbReference type="AlphaFoldDB" id="A0A2V1P4Z4"/>
<feature type="domain" description="CP-type G" evidence="12">
    <location>
        <begin position="95"/>
        <end position="253"/>
    </location>
</feature>
<dbReference type="PROSITE" id="PS50936">
    <property type="entry name" value="ENGC_GTPASE"/>
    <property type="match status" value="1"/>
</dbReference>
<dbReference type="GO" id="GO:0019843">
    <property type="term" value="F:rRNA binding"/>
    <property type="evidence" value="ECO:0007669"/>
    <property type="project" value="UniProtKB-KW"/>
</dbReference>
<dbReference type="NCBIfam" id="TIGR00157">
    <property type="entry name" value="ribosome small subunit-dependent GTPase A"/>
    <property type="match status" value="1"/>
</dbReference>
<dbReference type="GO" id="GO:0046872">
    <property type="term" value="F:metal ion binding"/>
    <property type="evidence" value="ECO:0007669"/>
    <property type="project" value="UniProtKB-KW"/>
</dbReference>
<protein>
    <recommendedName>
        <fullName evidence="10">Small ribosomal subunit biogenesis GTPase RsgA</fullName>
        <ecNumber evidence="10">3.6.1.-</ecNumber>
    </recommendedName>
</protein>
<evidence type="ECO:0000313" key="14">
    <source>
        <dbReference type="Proteomes" id="UP000245293"/>
    </source>
</evidence>
<dbReference type="GO" id="GO:0005737">
    <property type="term" value="C:cytoplasm"/>
    <property type="evidence" value="ECO:0007669"/>
    <property type="project" value="UniProtKB-SubCell"/>
</dbReference>
<comment type="subcellular location">
    <subcellularLocation>
        <location evidence="10">Cytoplasm</location>
    </subcellularLocation>
</comment>
<dbReference type="Pfam" id="PF03193">
    <property type="entry name" value="RsgA_GTPase"/>
    <property type="match status" value="1"/>
</dbReference>
<evidence type="ECO:0000256" key="10">
    <source>
        <dbReference type="HAMAP-Rule" id="MF_01820"/>
    </source>
</evidence>
<dbReference type="CDD" id="cd01854">
    <property type="entry name" value="YjeQ_EngC"/>
    <property type="match status" value="1"/>
</dbReference>
<keyword evidence="4 10" id="KW-0699">rRNA-binding</keyword>
<name>A0A2V1P4Z4_9RHOB</name>
<evidence type="ECO:0000256" key="4">
    <source>
        <dbReference type="ARBA" id="ARBA00022730"/>
    </source>
</evidence>
<dbReference type="InterPro" id="IPR010914">
    <property type="entry name" value="RsgA_GTPase_dom"/>
</dbReference>
<keyword evidence="2 10" id="KW-0690">Ribosome biogenesis</keyword>
<evidence type="ECO:0000256" key="5">
    <source>
        <dbReference type="ARBA" id="ARBA00022741"/>
    </source>
</evidence>
<keyword evidence="5 10" id="KW-0547">Nucleotide-binding</keyword>
<keyword evidence="1 10" id="KW-0963">Cytoplasm</keyword>
<dbReference type="InterPro" id="IPR027417">
    <property type="entry name" value="P-loop_NTPase"/>
</dbReference>
<keyword evidence="9 10" id="KW-0342">GTP-binding</keyword>
<evidence type="ECO:0000256" key="6">
    <source>
        <dbReference type="ARBA" id="ARBA00022801"/>
    </source>
</evidence>
<feature type="binding site" evidence="10">
    <location>
        <position position="283"/>
    </location>
    <ligand>
        <name>Zn(2+)</name>
        <dbReference type="ChEBI" id="CHEBI:29105"/>
    </ligand>
</feature>
<evidence type="ECO:0000256" key="2">
    <source>
        <dbReference type="ARBA" id="ARBA00022517"/>
    </source>
</evidence>
<dbReference type="SUPFAM" id="SSF52540">
    <property type="entry name" value="P-loop containing nucleoside triphosphate hydrolases"/>
    <property type="match status" value="1"/>
</dbReference>
<dbReference type="PANTHER" id="PTHR32120:SF10">
    <property type="entry name" value="SMALL RIBOSOMAL SUBUNIT BIOGENESIS GTPASE RSGA"/>
    <property type="match status" value="1"/>
</dbReference>
<reference evidence="14" key="1">
    <citation type="submission" date="2018-05" db="EMBL/GenBank/DDBJ databases">
        <authorList>
            <person name="Du Z."/>
            <person name="Wang X."/>
        </authorList>
    </citation>
    <scope>NUCLEOTIDE SEQUENCE [LARGE SCALE GENOMIC DNA]</scope>
    <source>
        <strain evidence="14">WDS4C29</strain>
    </source>
</reference>
<keyword evidence="14" id="KW-1185">Reference proteome</keyword>
<feature type="binding site" evidence="10">
    <location>
        <position position="289"/>
    </location>
    <ligand>
        <name>Zn(2+)</name>
        <dbReference type="ChEBI" id="CHEBI:29105"/>
    </ligand>
</feature>
<dbReference type="EC" id="3.6.1.-" evidence="10"/>
<feature type="binding site" evidence="10">
    <location>
        <position position="281"/>
    </location>
    <ligand>
        <name>Zn(2+)</name>
        <dbReference type="ChEBI" id="CHEBI:29105"/>
    </ligand>
</feature>
<keyword evidence="7 10" id="KW-0862">Zinc</keyword>
<comment type="similarity">
    <text evidence="10">Belongs to the TRAFAC class YlqF/YawG GTPase family. RsgA subfamily.</text>
</comment>
<feature type="binding site" evidence="10">
    <location>
        <begin position="196"/>
        <end position="204"/>
    </location>
    <ligand>
        <name>GTP</name>
        <dbReference type="ChEBI" id="CHEBI:37565"/>
    </ligand>
</feature>
<evidence type="ECO:0000259" key="12">
    <source>
        <dbReference type="PROSITE" id="PS51721"/>
    </source>
</evidence>
<keyword evidence="8 10" id="KW-0694">RNA-binding</keyword>
<sequence>MQGAEALTTYSLKSLGWTQHFVRQLDADTIATAKPVRLSAIHRTRLDGLSEDGPVSLNPSVLTSEYAVGDWVLADGHMASAPLERATEITRRAAGHEARPQLIAANVDTLAIVSSCNEDFNIARLERYLALAGMSGCLPLLVLTKADQVEDADDFAQRAQALSPALPVLVVNAKDPDEATKLAPWCSDGQTLALVGSSGVGKTTLQNHLTGTDEATRDIRDDDAKGRHTTTGRALRPTLHGGWLIDTPGMRELRLLEAEEGIEEVFSDILEIAAGCKFRDCAHESEPGCAVRAAIADGTLDPARLSRWRKLEAENRHNSETVAQSRARGKQLNKLYREGKARARLKRGED</sequence>
<dbReference type="GO" id="GO:0005525">
    <property type="term" value="F:GTP binding"/>
    <property type="evidence" value="ECO:0007669"/>
    <property type="project" value="UniProtKB-UniRule"/>
</dbReference>
<dbReference type="Proteomes" id="UP000245293">
    <property type="component" value="Unassembled WGS sequence"/>
</dbReference>
<evidence type="ECO:0000313" key="13">
    <source>
        <dbReference type="EMBL" id="PWG16868.1"/>
    </source>
</evidence>
<comment type="subunit">
    <text evidence="10">Monomer. Associates with 30S ribosomal subunit, binds 16S rRNA.</text>
</comment>
<dbReference type="PANTHER" id="PTHR32120">
    <property type="entry name" value="SMALL RIBOSOMAL SUBUNIT BIOGENESIS GTPASE RSGA"/>
    <property type="match status" value="1"/>
</dbReference>
<dbReference type="InterPro" id="IPR004881">
    <property type="entry name" value="Ribosome_biogen_GTPase_RsgA"/>
</dbReference>
<keyword evidence="6 10" id="KW-0378">Hydrolase</keyword>
<accession>A0A2V1P4Z4</accession>
<organism evidence="13 14">
    <name type="scientific">Salibaculum griseiflavum</name>
    <dbReference type="NCBI Taxonomy" id="1914409"/>
    <lineage>
        <taxon>Bacteria</taxon>
        <taxon>Pseudomonadati</taxon>
        <taxon>Pseudomonadota</taxon>
        <taxon>Alphaproteobacteria</taxon>
        <taxon>Rhodobacterales</taxon>
        <taxon>Roseobacteraceae</taxon>
        <taxon>Salibaculum</taxon>
    </lineage>
</organism>
<dbReference type="Gene3D" id="1.10.40.50">
    <property type="entry name" value="Probable gtpase engc, domain 3"/>
    <property type="match status" value="1"/>
</dbReference>
<dbReference type="InterPro" id="IPR030378">
    <property type="entry name" value="G_CP_dom"/>
</dbReference>
<evidence type="ECO:0000256" key="8">
    <source>
        <dbReference type="ARBA" id="ARBA00022884"/>
    </source>
</evidence>
<dbReference type="EMBL" id="QETF01000009">
    <property type="protein sequence ID" value="PWG16868.1"/>
    <property type="molecule type" value="Genomic_DNA"/>
</dbReference>
<feature type="domain" description="EngC GTPase" evidence="11">
    <location>
        <begin position="105"/>
        <end position="251"/>
    </location>
</feature>
<dbReference type="PROSITE" id="PS51721">
    <property type="entry name" value="G_CP"/>
    <property type="match status" value="1"/>
</dbReference>
<comment type="cofactor">
    <cofactor evidence="10">
        <name>Zn(2+)</name>
        <dbReference type="ChEBI" id="CHEBI:29105"/>
    </cofactor>
    <text evidence="10">Binds 1 zinc ion per subunit.</text>
</comment>
<evidence type="ECO:0000256" key="9">
    <source>
        <dbReference type="ARBA" id="ARBA00023134"/>
    </source>
</evidence>
<keyword evidence="3 10" id="KW-0479">Metal-binding</keyword>
<dbReference type="HAMAP" id="MF_01820">
    <property type="entry name" value="GTPase_RsgA"/>
    <property type="match status" value="1"/>
</dbReference>
<gene>
    <name evidence="10 13" type="primary">rsgA</name>
    <name evidence="13" type="ORF">DFK10_09830</name>
</gene>
<evidence type="ECO:0000256" key="7">
    <source>
        <dbReference type="ARBA" id="ARBA00022833"/>
    </source>
</evidence>